<dbReference type="InterPro" id="IPR011234">
    <property type="entry name" value="Fumarylacetoacetase-like_C"/>
</dbReference>
<evidence type="ECO:0000313" key="4">
    <source>
        <dbReference type="Proteomes" id="UP000565711"/>
    </source>
</evidence>
<dbReference type="EMBL" id="JAAXOP010000007">
    <property type="protein sequence ID" value="NKY51485.1"/>
    <property type="molecule type" value="Genomic_DNA"/>
</dbReference>
<evidence type="ECO:0000259" key="2">
    <source>
        <dbReference type="Pfam" id="PF01557"/>
    </source>
</evidence>
<dbReference type="SUPFAM" id="SSF56529">
    <property type="entry name" value="FAH"/>
    <property type="match status" value="1"/>
</dbReference>
<dbReference type="InterPro" id="IPR036663">
    <property type="entry name" value="Fumarylacetoacetase_C_sf"/>
</dbReference>
<comment type="caution">
    <text evidence="3">The sequence shown here is derived from an EMBL/GenBank/DDBJ whole genome shotgun (WGS) entry which is preliminary data.</text>
</comment>
<dbReference type="AlphaFoldDB" id="A0A846Y072"/>
<protein>
    <submittedName>
        <fullName evidence="3">2-keto-4-pentenoate hydratase</fullName>
    </submittedName>
</protein>
<dbReference type="Proteomes" id="UP000565711">
    <property type="component" value="Unassembled WGS sequence"/>
</dbReference>
<proteinExistence type="predicted"/>
<dbReference type="PANTHER" id="PTHR30143:SF0">
    <property type="entry name" value="2-KETO-4-PENTENOATE HYDRATASE"/>
    <property type="match status" value="1"/>
</dbReference>
<dbReference type="Pfam" id="PF01557">
    <property type="entry name" value="FAA_hydrolase"/>
    <property type="match status" value="1"/>
</dbReference>
<keyword evidence="4" id="KW-1185">Reference proteome</keyword>
<evidence type="ECO:0000256" key="1">
    <source>
        <dbReference type="ARBA" id="ARBA00023239"/>
    </source>
</evidence>
<organism evidence="3 4">
    <name type="scientific">Nocardia vermiculata</name>
    <dbReference type="NCBI Taxonomy" id="257274"/>
    <lineage>
        <taxon>Bacteria</taxon>
        <taxon>Bacillati</taxon>
        <taxon>Actinomycetota</taxon>
        <taxon>Actinomycetes</taxon>
        <taxon>Mycobacteriales</taxon>
        <taxon>Nocardiaceae</taxon>
        <taxon>Nocardia</taxon>
    </lineage>
</organism>
<reference evidence="3 4" key="1">
    <citation type="submission" date="2020-04" db="EMBL/GenBank/DDBJ databases">
        <title>MicrobeNet Type strains.</title>
        <authorList>
            <person name="Nicholson A.C."/>
        </authorList>
    </citation>
    <scope>NUCLEOTIDE SEQUENCE [LARGE SCALE GENOMIC DNA]</scope>
    <source>
        <strain evidence="3 4">JCM 12354</strain>
    </source>
</reference>
<name>A0A846Y072_9NOCA</name>
<dbReference type="GO" id="GO:0008684">
    <property type="term" value="F:2-oxopent-4-enoate hydratase activity"/>
    <property type="evidence" value="ECO:0007669"/>
    <property type="project" value="TreeGrafter"/>
</dbReference>
<dbReference type="InterPro" id="IPR050772">
    <property type="entry name" value="Hydratase-Decarb/MhpD_sf"/>
</dbReference>
<keyword evidence="1" id="KW-0456">Lyase</keyword>
<dbReference type="Gene3D" id="3.90.850.10">
    <property type="entry name" value="Fumarylacetoacetase-like, C-terminal domain"/>
    <property type="match status" value="1"/>
</dbReference>
<sequence>MTSVEQTALVAAADRLAAAEATKTPCAPVRDLIGSEDLDAAYRVQERNIAARLAAGRTVIGRKVGLTSPAVQRQLGVNQPDFGVLLDDFDCTDDAAVDFGRLLQPRIEAEVGFVLSADIDEAITAEQAPAYVTRVFAAFEIVDSRIANWDISFADTVADNASSGLFVLGDSLPVSEAPDLTRVVMSMTVAGEQVSSGRGSDCLGSPWEAMAWLANMSRTYGSPLRAGEVILSGALGPVVTVTAGTTYDAEISEIGRVTATFTA</sequence>
<dbReference type="PANTHER" id="PTHR30143">
    <property type="entry name" value="ACID HYDRATASE"/>
    <property type="match status" value="1"/>
</dbReference>
<accession>A0A846Y072</accession>
<dbReference type="RefSeq" id="WP_067874649.1">
    <property type="nucleotide sequence ID" value="NZ_JAAXOP010000007.1"/>
</dbReference>
<dbReference type="GO" id="GO:0005737">
    <property type="term" value="C:cytoplasm"/>
    <property type="evidence" value="ECO:0007669"/>
    <property type="project" value="TreeGrafter"/>
</dbReference>
<feature type="domain" description="Fumarylacetoacetase-like C-terminal" evidence="2">
    <location>
        <begin position="104"/>
        <end position="261"/>
    </location>
</feature>
<gene>
    <name evidence="3" type="ORF">HGA08_14770</name>
</gene>
<evidence type="ECO:0000313" key="3">
    <source>
        <dbReference type="EMBL" id="NKY51485.1"/>
    </source>
</evidence>